<evidence type="ECO:0000313" key="2">
    <source>
        <dbReference type="Proteomes" id="UP001470230"/>
    </source>
</evidence>
<name>A0ABR2H7H7_9EUKA</name>
<comment type="caution">
    <text evidence="1">The sequence shown here is derived from an EMBL/GenBank/DDBJ whole genome shotgun (WGS) entry which is preliminary data.</text>
</comment>
<accession>A0ABR2H7H7</accession>
<dbReference type="EMBL" id="JAPFFF010000039">
    <property type="protein sequence ID" value="KAK8842160.1"/>
    <property type="molecule type" value="Genomic_DNA"/>
</dbReference>
<dbReference type="Proteomes" id="UP001470230">
    <property type="component" value="Unassembled WGS sequence"/>
</dbReference>
<organism evidence="1 2">
    <name type="scientific">Tritrichomonas musculus</name>
    <dbReference type="NCBI Taxonomy" id="1915356"/>
    <lineage>
        <taxon>Eukaryota</taxon>
        <taxon>Metamonada</taxon>
        <taxon>Parabasalia</taxon>
        <taxon>Tritrichomonadida</taxon>
        <taxon>Tritrichomonadidae</taxon>
        <taxon>Tritrichomonas</taxon>
    </lineage>
</organism>
<proteinExistence type="predicted"/>
<keyword evidence="2" id="KW-1185">Reference proteome</keyword>
<sequence>MTKAQKKKKKNTTVSSKALEGVAFEELLPSSSGLQNNSKITELIKDCDFHIDKIIELSGWKIPIIADPNHLLKNFMNNFENFVKPQMKNFRGIGEKILKQLKYILYDSTEKTEKYKQIQDMRNYILTKPFLKFGRSRTYKPWKYSSDNAAVKCLDDVIDYCNQICFIRSDLMQESV</sequence>
<evidence type="ECO:0000313" key="1">
    <source>
        <dbReference type="EMBL" id="KAK8842160.1"/>
    </source>
</evidence>
<gene>
    <name evidence="1" type="ORF">M9Y10_026388</name>
</gene>
<reference evidence="1 2" key="1">
    <citation type="submission" date="2024-04" db="EMBL/GenBank/DDBJ databases">
        <title>Tritrichomonas musculus Genome.</title>
        <authorList>
            <person name="Alves-Ferreira E."/>
            <person name="Grigg M."/>
            <person name="Lorenzi H."/>
            <person name="Galac M."/>
        </authorList>
    </citation>
    <scope>NUCLEOTIDE SEQUENCE [LARGE SCALE GENOMIC DNA]</scope>
    <source>
        <strain evidence="1 2">EAF2021</strain>
    </source>
</reference>
<protein>
    <submittedName>
        <fullName evidence="1">Uncharacterized protein</fullName>
    </submittedName>
</protein>